<dbReference type="SUPFAM" id="SSF52540">
    <property type="entry name" value="P-loop containing nucleoside triphosphate hydrolases"/>
    <property type="match status" value="1"/>
</dbReference>
<evidence type="ECO:0000256" key="1">
    <source>
        <dbReference type="ARBA" id="ARBA00006930"/>
    </source>
</evidence>
<evidence type="ECO:0000256" key="4">
    <source>
        <dbReference type="SAM" id="Coils"/>
    </source>
</evidence>
<dbReference type="Gene3D" id="3.40.50.300">
    <property type="entry name" value="P-loop containing nucleotide triphosphate hydrolases"/>
    <property type="match status" value="2"/>
</dbReference>
<gene>
    <name evidence="7" type="ORF">K8F61_10265</name>
</gene>
<evidence type="ECO:0000256" key="2">
    <source>
        <dbReference type="ARBA" id="ARBA00011322"/>
    </source>
</evidence>
<evidence type="ECO:0000256" key="3">
    <source>
        <dbReference type="ARBA" id="ARBA00013368"/>
    </source>
</evidence>
<dbReference type="InterPro" id="IPR027417">
    <property type="entry name" value="P-loop_NTPase"/>
</dbReference>
<dbReference type="EMBL" id="CP082781">
    <property type="protein sequence ID" value="UGS25088.1"/>
    <property type="molecule type" value="Genomic_DNA"/>
</dbReference>
<dbReference type="PANTHER" id="PTHR32114">
    <property type="entry name" value="ABC TRANSPORTER ABCH.3"/>
    <property type="match status" value="1"/>
</dbReference>
<protein>
    <recommendedName>
        <fullName evidence="3">Nuclease SbcCD subunit C</fullName>
    </recommendedName>
</protein>
<dbReference type="Proteomes" id="UP001199642">
    <property type="component" value="Chromosome"/>
</dbReference>
<feature type="region of interest" description="Disordered" evidence="5">
    <location>
        <begin position="225"/>
        <end position="273"/>
    </location>
</feature>
<evidence type="ECO:0000313" key="7">
    <source>
        <dbReference type="EMBL" id="UGS25088.1"/>
    </source>
</evidence>
<feature type="region of interest" description="Disordered" evidence="5">
    <location>
        <begin position="412"/>
        <end position="438"/>
    </location>
</feature>
<evidence type="ECO:0000313" key="8">
    <source>
        <dbReference type="Proteomes" id="UP001199642"/>
    </source>
</evidence>
<feature type="region of interest" description="Disordered" evidence="5">
    <location>
        <begin position="1016"/>
        <end position="1042"/>
    </location>
</feature>
<feature type="domain" description="Rad50/SbcC-type AAA" evidence="6">
    <location>
        <begin position="5"/>
        <end position="183"/>
    </location>
</feature>
<feature type="compositionally biased region" description="Basic and acidic residues" evidence="5">
    <location>
        <begin position="498"/>
        <end position="511"/>
    </location>
</feature>
<keyword evidence="4" id="KW-0175">Coiled coil</keyword>
<comment type="similarity">
    <text evidence="1">Belongs to the SMC family. SbcC subfamily.</text>
</comment>
<dbReference type="InterPro" id="IPR038729">
    <property type="entry name" value="Rad50/SbcC_AAA"/>
</dbReference>
<evidence type="ECO:0000256" key="5">
    <source>
        <dbReference type="SAM" id="MobiDB-lite"/>
    </source>
</evidence>
<name>A0ABY3RQ74_9MICO</name>
<reference evidence="7 8" key="1">
    <citation type="submission" date="2023-01" db="EMBL/GenBank/DDBJ databases">
        <title>Characterization of estradiol degrading bacteria Microbacterium sp. MZT7 and reveal degrading genes through genome analysis.</title>
        <authorList>
            <person name="Hao P."/>
            <person name="Gao Y."/>
        </authorList>
    </citation>
    <scope>NUCLEOTIDE SEQUENCE [LARGE SCALE GENOMIC DNA]</scope>
    <source>
        <strain evidence="7 8">MZT7</strain>
    </source>
</reference>
<dbReference type="PANTHER" id="PTHR32114:SF2">
    <property type="entry name" value="ABC TRANSPORTER ABCH.3"/>
    <property type="match status" value="1"/>
</dbReference>
<dbReference type="Pfam" id="PF13476">
    <property type="entry name" value="AAA_23"/>
    <property type="match status" value="1"/>
</dbReference>
<comment type="subunit">
    <text evidence="2">Heterodimer of SbcC and SbcD.</text>
</comment>
<feature type="compositionally biased region" description="Basic and acidic residues" evidence="5">
    <location>
        <begin position="419"/>
        <end position="438"/>
    </location>
</feature>
<feature type="compositionally biased region" description="Gly residues" evidence="5">
    <location>
        <begin position="1032"/>
        <end position="1042"/>
    </location>
</feature>
<dbReference type="Pfam" id="PF13558">
    <property type="entry name" value="SbcC_Walker_B"/>
    <property type="match status" value="1"/>
</dbReference>
<organism evidence="7 8">
    <name type="scientific">Microbacterium resistens</name>
    <dbReference type="NCBI Taxonomy" id="156977"/>
    <lineage>
        <taxon>Bacteria</taxon>
        <taxon>Bacillati</taxon>
        <taxon>Actinomycetota</taxon>
        <taxon>Actinomycetes</taxon>
        <taxon>Micrococcales</taxon>
        <taxon>Microbacteriaceae</taxon>
        <taxon>Microbacterium</taxon>
    </lineage>
</organism>
<keyword evidence="8" id="KW-1185">Reference proteome</keyword>
<feature type="region of interest" description="Disordered" evidence="5">
    <location>
        <begin position="487"/>
        <end position="518"/>
    </location>
</feature>
<dbReference type="RefSeq" id="WP_231818922.1">
    <property type="nucleotide sequence ID" value="NZ_CP082781.1"/>
</dbReference>
<proteinExistence type="inferred from homology"/>
<evidence type="ECO:0000259" key="6">
    <source>
        <dbReference type="Pfam" id="PF13476"/>
    </source>
</evidence>
<sequence length="1042" mass="112261">MRLHRLEIEGFGPFLRRQVIDFDAFSDDGIFLIAGRTGAGKSSILDAVCFGLYGGVPRYDGGEKRLRSDHCEPEDPTEVVVEFSTVAGRFRVTRSPEYLRPAKRGGGLTKQAAAVALEEHTDAGWVGRAARAVDVANELADILQLTQEQFLQVILLAQNRFADFLLSDSRDRLALLRRLFGTERFEDYQTRFEDRRRAAEAALGGRRATVEARLAEAERIVDGAGLHGRTAAGDEDGADVGDPTPAGEPRRSDSDEGTGEAAPTGVGARSTPERIAALRRALARADYRVERLRAERDAAESALAAADERLATAKEERQAQTERDRARAALAALDAEAERVAEDRERRDRARSAEALRAVLMAASRAQAAEKAAVQAEDAARAAWERYADETVGPDAEAAALRAWASERTRESGAWQRAADLEQRHPERERELAEARREATEAAEELAAVERESEELPAQILELTVLRDAARREGDRVDDLRRAEEESAARLRAASEVQRLDEQRTEAERRSAAAAGESARAQGVVAALRQRRLDGFAGELASALVPGEPCAVCGSTEHPAPAEHADPVSAEDVAQAEAVRDAAASAEREAVQREASVRAELAAVTERAGGRTVAQAEDERDRAREAWEAAQAAAARAEEHERALTAAHRRREENGARHDEAVRTLAEARERLARCEQRAAEADAEIARARGEHESVAERLDDLRRAIAAAVDAAAASEERASRTAAAEEAFSAQRRALEDSPFADAEAAEAALLAPTELAALESRLTAHAVQREKERDTLLHLELRMLPEEPIDLDPVTRAAADAREAWKLAVGDAARAEETAARLRGLVDDAEAEHAVSAEEQAEFDVLRGLADTLAGRGENTRKMNLETFVLAAELEEIVAAATLRLQDMSSGRYQLRHSDALAARGAASGLGIVVFDAFTGQTRPARSLSGGETFLGSLALALGLAEVVTARAGGIRLDTLFIDEGFGSLDADTLEVAMRTLDELRQGGRTVGVISHVEAMQEQIPAQLTVRATPDGPSVIDAPRSVGPGAGEGAGQTP</sequence>
<feature type="coiled-coil region" evidence="4">
    <location>
        <begin position="275"/>
        <end position="343"/>
    </location>
</feature>
<accession>A0ABY3RQ74</accession>
<feature type="coiled-coil region" evidence="4">
    <location>
        <begin position="613"/>
        <end position="720"/>
    </location>
</feature>